<dbReference type="PROSITE" id="PS50405">
    <property type="entry name" value="GST_CTER"/>
    <property type="match status" value="1"/>
</dbReference>
<protein>
    <submittedName>
        <fullName evidence="3">Glutathione S-transferase family protein</fullName>
    </submittedName>
</protein>
<feature type="domain" description="GST C-terminal" evidence="2">
    <location>
        <begin position="80"/>
        <end position="195"/>
    </location>
</feature>
<organism evidence="3 4">
    <name type="scientific">Thetidibacter halocola</name>
    <dbReference type="NCBI Taxonomy" id="2827239"/>
    <lineage>
        <taxon>Bacteria</taxon>
        <taxon>Pseudomonadati</taxon>
        <taxon>Pseudomonadota</taxon>
        <taxon>Alphaproteobacteria</taxon>
        <taxon>Rhodobacterales</taxon>
        <taxon>Roseobacteraceae</taxon>
        <taxon>Thetidibacter</taxon>
    </lineage>
</organism>
<evidence type="ECO:0000259" key="2">
    <source>
        <dbReference type="PROSITE" id="PS50405"/>
    </source>
</evidence>
<dbReference type="Gene3D" id="3.40.30.10">
    <property type="entry name" value="Glutaredoxin"/>
    <property type="match status" value="1"/>
</dbReference>
<dbReference type="PANTHER" id="PTHR44051">
    <property type="entry name" value="GLUTATHIONE S-TRANSFERASE-RELATED"/>
    <property type="match status" value="1"/>
</dbReference>
<dbReference type="Proteomes" id="UP000681356">
    <property type="component" value="Unassembled WGS sequence"/>
</dbReference>
<reference evidence="3" key="1">
    <citation type="submission" date="2021-04" db="EMBL/GenBank/DDBJ databases">
        <authorList>
            <person name="Yoon J."/>
        </authorList>
    </citation>
    <scope>NUCLEOTIDE SEQUENCE</scope>
    <source>
        <strain evidence="3">KMU-90</strain>
    </source>
</reference>
<dbReference type="RefSeq" id="WP_212537479.1">
    <property type="nucleotide sequence ID" value="NZ_JAGTUU010000006.1"/>
</dbReference>
<evidence type="ECO:0000313" key="3">
    <source>
        <dbReference type="EMBL" id="MBS0125511.1"/>
    </source>
</evidence>
<dbReference type="Gene3D" id="1.20.1050.10">
    <property type="match status" value="1"/>
</dbReference>
<dbReference type="SUPFAM" id="SSF47616">
    <property type="entry name" value="GST C-terminal domain-like"/>
    <property type="match status" value="1"/>
</dbReference>
<proteinExistence type="predicted"/>
<evidence type="ECO:0000259" key="1">
    <source>
        <dbReference type="PROSITE" id="PS50404"/>
    </source>
</evidence>
<dbReference type="InterPro" id="IPR010987">
    <property type="entry name" value="Glutathione-S-Trfase_C-like"/>
</dbReference>
<dbReference type="Pfam" id="PF13409">
    <property type="entry name" value="GST_N_2"/>
    <property type="match status" value="1"/>
</dbReference>
<evidence type="ECO:0000313" key="4">
    <source>
        <dbReference type="Proteomes" id="UP000681356"/>
    </source>
</evidence>
<comment type="caution">
    <text evidence="3">The sequence shown here is derived from an EMBL/GenBank/DDBJ whole genome shotgun (WGS) entry which is preliminary data.</text>
</comment>
<dbReference type="EMBL" id="JAGTUU010000006">
    <property type="protein sequence ID" value="MBS0125511.1"/>
    <property type="molecule type" value="Genomic_DNA"/>
</dbReference>
<keyword evidence="4" id="KW-1185">Reference proteome</keyword>
<dbReference type="SUPFAM" id="SSF52833">
    <property type="entry name" value="Thioredoxin-like"/>
    <property type="match status" value="1"/>
</dbReference>
<dbReference type="PROSITE" id="PS50404">
    <property type="entry name" value="GST_NTER"/>
    <property type="match status" value="1"/>
</dbReference>
<dbReference type="SFLD" id="SFLDS00019">
    <property type="entry name" value="Glutathione_Transferase_(cytos"/>
    <property type="match status" value="1"/>
</dbReference>
<feature type="domain" description="GST N-terminal" evidence="1">
    <location>
        <begin position="1"/>
        <end position="76"/>
    </location>
</feature>
<dbReference type="InterPro" id="IPR036249">
    <property type="entry name" value="Thioredoxin-like_sf"/>
</dbReference>
<dbReference type="PANTHER" id="PTHR44051:SF8">
    <property type="entry name" value="GLUTATHIONE S-TRANSFERASE GSTA"/>
    <property type="match status" value="1"/>
</dbReference>
<dbReference type="CDD" id="cd03046">
    <property type="entry name" value="GST_N_GTT1_like"/>
    <property type="match status" value="1"/>
</dbReference>
<dbReference type="InterPro" id="IPR036282">
    <property type="entry name" value="Glutathione-S-Trfase_C_sf"/>
</dbReference>
<dbReference type="InterPro" id="IPR004045">
    <property type="entry name" value="Glutathione_S-Trfase_N"/>
</dbReference>
<dbReference type="AlphaFoldDB" id="A0A8J7WH04"/>
<dbReference type="SFLD" id="SFLDG00358">
    <property type="entry name" value="Main_(cytGST)"/>
    <property type="match status" value="1"/>
</dbReference>
<dbReference type="InterPro" id="IPR040079">
    <property type="entry name" value="Glutathione_S-Trfase"/>
</dbReference>
<name>A0A8J7WH04_9RHOB</name>
<accession>A0A8J7WH04</accession>
<gene>
    <name evidence="3" type="ORF">KB874_15595</name>
</gene>
<sequence length="195" mass="21654">MSYTVYGTVNSRAFRVLWMLEELGQPYELVKAGPQSPEIRAVSPLGKVPVLVVDGVVIPDSMAILAFLADRHGAMTYPAGTVERARQDAWSYRILDEIESLLWTASKHTFVLPEDERVPDVKPACRAEYERNLTRIMAEAEGPFLMGETMTVPDILLAHCGGWARAAKFPDGPEAFGDYLKRLRGREAFKAAAAR</sequence>